<dbReference type="EMBL" id="CARXXK010001518">
    <property type="protein sequence ID" value="CAI6376602.1"/>
    <property type="molecule type" value="Genomic_DNA"/>
</dbReference>
<dbReference type="AlphaFoldDB" id="A0AAV0YAE2"/>
<organism evidence="2 3">
    <name type="scientific">Macrosiphum euphorbiae</name>
    <name type="common">potato aphid</name>
    <dbReference type="NCBI Taxonomy" id="13131"/>
    <lineage>
        <taxon>Eukaryota</taxon>
        <taxon>Metazoa</taxon>
        <taxon>Ecdysozoa</taxon>
        <taxon>Arthropoda</taxon>
        <taxon>Hexapoda</taxon>
        <taxon>Insecta</taxon>
        <taxon>Pterygota</taxon>
        <taxon>Neoptera</taxon>
        <taxon>Paraneoptera</taxon>
        <taxon>Hemiptera</taxon>
        <taxon>Sternorrhyncha</taxon>
        <taxon>Aphidomorpha</taxon>
        <taxon>Aphidoidea</taxon>
        <taxon>Aphididae</taxon>
        <taxon>Macrosiphini</taxon>
        <taxon>Macrosiphum</taxon>
    </lineage>
</organism>
<reference evidence="2 3" key="1">
    <citation type="submission" date="2023-01" db="EMBL/GenBank/DDBJ databases">
        <authorList>
            <person name="Whitehead M."/>
        </authorList>
    </citation>
    <scope>NUCLEOTIDE SEQUENCE [LARGE SCALE GENOMIC DNA]</scope>
</reference>
<accession>A0AAV0YAE2</accession>
<gene>
    <name evidence="2" type="ORF">MEUPH1_LOCUS29951</name>
</gene>
<sequence>MRDPSSIEMDDIHDPQPDTSVDRRLQRKRSQRHVRQHLVGNRLFQLFPERLKPMIQGESPNKEVSGSALAPVFHVDRRPRDGLVVVLP</sequence>
<evidence type="ECO:0000313" key="3">
    <source>
        <dbReference type="Proteomes" id="UP001160148"/>
    </source>
</evidence>
<comment type="caution">
    <text evidence="2">The sequence shown here is derived from an EMBL/GenBank/DDBJ whole genome shotgun (WGS) entry which is preliminary data.</text>
</comment>
<proteinExistence type="predicted"/>
<evidence type="ECO:0000313" key="2">
    <source>
        <dbReference type="EMBL" id="CAI6376602.1"/>
    </source>
</evidence>
<keyword evidence="3" id="KW-1185">Reference proteome</keyword>
<feature type="region of interest" description="Disordered" evidence="1">
    <location>
        <begin position="1"/>
        <end position="32"/>
    </location>
</feature>
<name>A0AAV0YAE2_9HEMI</name>
<dbReference type="Proteomes" id="UP001160148">
    <property type="component" value="Unassembled WGS sequence"/>
</dbReference>
<feature type="compositionally biased region" description="Basic and acidic residues" evidence="1">
    <location>
        <begin position="1"/>
        <end position="24"/>
    </location>
</feature>
<evidence type="ECO:0000256" key="1">
    <source>
        <dbReference type="SAM" id="MobiDB-lite"/>
    </source>
</evidence>
<protein>
    <submittedName>
        <fullName evidence="2">Uncharacterized protein</fullName>
    </submittedName>
</protein>